<name>A0ABS9IXB7_9ACTN</name>
<dbReference type="PANTHER" id="PTHR18895:SF74">
    <property type="entry name" value="MTRF1L RELEASE FACTOR GLUTAMINE METHYLTRANSFERASE"/>
    <property type="match status" value="1"/>
</dbReference>
<evidence type="ECO:0000256" key="5">
    <source>
        <dbReference type="ARBA" id="ARBA00048391"/>
    </source>
</evidence>
<dbReference type="NCBIfam" id="TIGR00536">
    <property type="entry name" value="hemK_fam"/>
    <property type="match status" value="1"/>
</dbReference>
<dbReference type="Pfam" id="PF05175">
    <property type="entry name" value="MTS"/>
    <property type="match status" value="1"/>
</dbReference>
<keyword evidence="4" id="KW-0949">S-adenosyl-L-methionine</keyword>
<dbReference type="InterPro" id="IPR002052">
    <property type="entry name" value="DNA_methylase_N6_adenine_CS"/>
</dbReference>
<keyword evidence="2 8" id="KW-0489">Methyltransferase</keyword>
<dbReference type="Gene3D" id="3.40.50.150">
    <property type="entry name" value="Vaccinia Virus protein VP39"/>
    <property type="match status" value="1"/>
</dbReference>
<dbReference type="Gene3D" id="1.10.8.10">
    <property type="entry name" value="DNA helicase RuvA subunit, C-terminal domain"/>
    <property type="match status" value="1"/>
</dbReference>
<dbReference type="Proteomes" id="UP001200110">
    <property type="component" value="Unassembled WGS sequence"/>
</dbReference>
<evidence type="ECO:0000256" key="2">
    <source>
        <dbReference type="ARBA" id="ARBA00022603"/>
    </source>
</evidence>
<dbReference type="GO" id="GO:0102559">
    <property type="term" value="F:peptide chain release factor N(5)-glutamine methyltransferase activity"/>
    <property type="evidence" value="ECO:0007669"/>
    <property type="project" value="UniProtKB-EC"/>
</dbReference>
<reference evidence="8 9" key="1">
    <citation type="submission" date="2022-01" db="EMBL/GenBank/DDBJ databases">
        <authorList>
            <person name="Huang Y."/>
        </authorList>
    </citation>
    <scope>NUCLEOTIDE SEQUENCE [LARGE SCALE GENOMIC DNA]</scope>
    <source>
        <strain evidence="8 9">HY366</strain>
    </source>
</reference>
<dbReference type="CDD" id="cd02440">
    <property type="entry name" value="AdoMet_MTases"/>
    <property type="match status" value="1"/>
</dbReference>
<accession>A0ABS9IXB7</accession>
<protein>
    <recommendedName>
        <fullName evidence="1">peptide chain release factor N(5)-glutamine methyltransferase</fullName>
        <ecNumber evidence="1">2.1.1.297</ecNumber>
    </recommendedName>
</protein>
<comment type="catalytic activity">
    <reaction evidence="5">
        <text>L-glutaminyl-[peptide chain release factor] + S-adenosyl-L-methionine = N(5)-methyl-L-glutaminyl-[peptide chain release factor] + S-adenosyl-L-homocysteine + H(+)</text>
        <dbReference type="Rhea" id="RHEA:42896"/>
        <dbReference type="Rhea" id="RHEA-COMP:10271"/>
        <dbReference type="Rhea" id="RHEA-COMP:10272"/>
        <dbReference type="ChEBI" id="CHEBI:15378"/>
        <dbReference type="ChEBI" id="CHEBI:30011"/>
        <dbReference type="ChEBI" id="CHEBI:57856"/>
        <dbReference type="ChEBI" id="CHEBI:59789"/>
        <dbReference type="ChEBI" id="CHEBI:61891"/>
        <dbReference type="EC" id="2.1.1.297"/>
    </reaction>
</comment>
<keyword evidence="3 8" id="KW-0808">Transferase</keyword>
<evidence type="ECO:0000259" key="7">
    <source>
        <dbReference type="Pfam" id="PF17827"/>
    </source>
</evidence>
<dbReference type="InterPro" id="IPR004556">
    <property type="entry name" value="HemK-like"/>
</dbReference>
<dbReference type="PANTHER" id="PTHR18895">
    <property type="entry name" value="HEMK METHYLTRANSFERASE"/>
    <property type="match status" value="1"/>
</dbReference>
<dbReference type="EMBL" id="JAKKOR010000013">
    <property type="protein sequence ID" value="MCF8590224.1"/>
    <property type="molecule type" value="Genomic_DNA"/>
</dbReference>
<keyword evidence="9" id="KW-1185">Reference proteome</keyword>
<evidence type="ECO:0000256" key="4">
    <source>
        <dbReference type="ARBA" id="ARBA00022691"/>
    </source>
</evidence>
<gene>
    <name evidence="8" type="primary">prmC</name>
    <name evidence="8" type="ORF">L5G33_17350</name>
</gene>
<dbReference type="SUPFAM" id="SSF53335">
    <property type="entry name" value="S-adenosyl-L-methionine-dependent methyltransferases"/>
    <property type="match status" value="1"/>
</dbReference>
<evidence type="ECO:0000256" key="1">
    <source>
        <dbReference type="ARBA" id="ARBA00012771"/>
    </source>
</evidence>
<feature type="domain" description="Release factor glutamine methyltransferase N-terminal" evidence="7">
    <location>
        <begin position="7"/>
        <end position="74"/>
    </location>
</feature>
<evidence type="ECO:0000313" key="9">
    <source>
        <dbReference type="Proteomes" id="UP001200110"/>
    </source>
</evidence>
<dbReference type="Pfam" id="PF17827">
    <property type="entry name" value="PrmC_N"/>
    <property type="match status" value="1"/>
</dbReference>
<dbReference type="InterPro" id="IPR050320">
    <property type="entry name" value="N5-glutamine_MTase"/>
</dbReference>
<evidence type="ECO:0000259" key="6">
    <source>
        <dbReference type="Pfam" id="PF05175"/>
    </source>
</evidence>
<proteinExistence type="predicted"/>
<feature type="domain" description="Methyltransferase small" evidence="6">
    <location>
        <begin position="123"/>
        <end position="198"/>
    </location>
</feature>
<dbReference type="InterPro" id="IPR029063">
    <property type="entry name" value="SAM-dependent_MTases_sf"/>
</dbReference>
<dbReference type="PROSITE" id="PS00092">
    <property type="entry name" value="N6_MTASE"/>
    <property type="match status" value="1"/>
</dbReference>
<dbReference type="GO" id="GO:0032259">
    <property type="term" value="P:methylation"/>
    <property type="evidence" value="ECO:0007669"/>
    <property type="project" value="UniProtKB-KW"/>
</dbReference>
<evidence type="ECO:0000313" key="8">
    <source>
        <dbReference type="EMBL" id="MCF8590224.1"/>
    </source>
</evidence>
<dbReference type="InterPro" id="IPR019874">
    <property type="entry name" value="RF_methyltr_PrmC"/>
</dbReference>
<evidence type="ECO:0000256" key="3">
    <source>
        <dbReference type="ARBA" id="ARBA00022679"/>
    </source>
</evidence>
<dbReference type="InterPro" id="IPR040758">
    <property type="entry name" value="PrmC_N"/>
</dbReference>
<dbReference type="NCBIfam" id="TIGR03534">
    <property type="entry name" value="RF_mod_PrmC"/>
    <property type="match status" value="1"/>
</dbReference>
<comment type="caution">
    <text evidence="8">The sequence shown here is derived from an EMBL/GenBank/DDBJ whole genome shotgun (WGS) entry which is preliminary data.</text>
</comment>
<organism evidence="8 9">
    <name type="scientific">Gordonia liuliyuniae</name>
    <dbReference type="NCBI Taxonomy" id="2911517"/>
    <lineage>
        <taxon>Bacteria</taxon>
        <taxon>Bacillati</taxon>
        <taxon>Actinomycetota</taxon>
        <taxon>Actinomycetes</taxon>
        <taxon>Mycobacteriales</taxon>
        <taxon>Gordoniaceae</taxon>
        <taxon>Gordonia</taxon>
    </lineage>
</organism>
<dbReference type="EC" id="2.1.1.297" evidence="1"/>
<dbReference type="InterPro" id="IPR007848">
    <property type="entry name" value="Small_mtfrase_dom"/>
</dbReference>
<sequence length="304" mass="31674">MTTADTLRRDGARTLHDAGVFSASHDAAALLAYVLDVEPGRLLLVDEVSDDDIVRFEAALARRAAREPLQHITGRAWFDGRELAVGPGVFVPRPETELIVEWVSTRLGQRGGELGRRGGATLRVADLCSGSGALALALVGRLPNAEVIAVEKSAAALAYLRRNAAGSDVLVAPGDVTDPTAMAEVLGTCDVIVSNPPYVPVASPVSAEVRHDPAEAVFSGATGMDVIDAMTPIVADALTPGGLFAVEHDDETASAVVDALTIDGRFRDIVAHADLAGRPRFVTAVRSGGDAGAGADLDRARMEQ</sequence>
<dbReference type="RefSeq" id="WP_236999423.1">
    <property type="nucleotide sequence ID" value="NZ_JAKKOR010000013.1"/>
</dbReference>